<gene>
    <name evidence="1" type="ORF">GGQ91_002306</name>
</gene>
<evidence type="ECO:0000313" key="2">
    <source>
        <dbReference type="Proteomes" id="UP000565455"/>
    </source>
</evidence>
<reference evidence="1 2" key="1">
    <citation type="submission" date="2020-08" db="EMBL/GenBank/DDBJ databases">
        <title>Genomic Encyclopedia of Type Strains, Phase IV (KMG-IV): sequencing the most valuable type-strain genomes for metagenomic binning, comparative biology and taxonomic classification.</title>
        <authorList>
            <person name="Goeker M."/>
        </authorList>
    </citation>
    <scope>NUCLEOTIDE SEQUENCE [LARGE SCALE GENOMIC DNA]</scope>
    <source>
        <strain evidence="1 2">DSM 5686</strain>
    </source>
</reference>
<dbReference type="Proteomes" id="UP000565455">
    <property type="component" value="Unassembled WGS sequence"/>
</dbReference>
<dbReference type="EMBL" id="JACJIM010000003">
    <property type="protein sequence ID" value="MBA9062918.1"/>
    <property type="molecule type" value="Genomic_DNA"/>
</dbReference>
<name>A0ABR6DAF6_9HYPH</name>
<proteinExistence type="predicted"/>
<evidence type="ECO:0000313" key="1">
    <source>
        <dbReference type="EMBL" id="MBA9062918.1"/>
    </source>
</evidence>
<organism evidence="1 2">
    <name type="scientific">Methylobacterium fujisawaense</name>
    <dbReference type="NCBI Taxonomy" id="107400"/>
    <lineage>
        <taxon>Bacteria</taxon>
        <taxon>Pseudomonadati</taxon>
        <taxon>Pseudomonadota</taxon>
        <taxon>Alphaproteobacteria</taxon>
        <taxon>Hyphomicrobiales</taxon>
        <taxon>Methylobacteriaceae</taxon>
        <taxon>Methylobacterium</taxon>
    </lineage>
</organism>
<keyword evidence="2" id="KW-1185">Reference proteome</keyword>
<sequence length="48" mass="5021">MTTDTTAFDPAAAGWALVEDKGFIAHVRLMSAAPTAPTRFGPSRSTPT</sequence>
<protein>
    <submittedName>
        <fullName evidence="1">Uncharacterized protein</fullName>
    </submittedName>
</protein>
<comment type="caution">
    <text evidence="1">The sequence shown here is derived from an EMBL/GenBank/DDBJ whole genome shotgun (WGS) entry which is preliminary data.</text>
</comment>
<accession>A0ABR6DAF6</accession>